<name>A0A142CTG9_9EURY</name>
<sequence length="62" mass="6603">MDVIWTTIVVYMGAMLAVSAYARKYVKTSADFLLAGRRLGLGLLVGTLAATHYGGGFHPGRS</sequence>
<keyword evidence="1" id="KW-0472">Membrane</keyword>
<feature type="transmembrane region" description="Helical" evidence="1">
    <location>
        <begin position="38"/>
        <end position="55"/>
    </location>
</feature>
<evidence type="ECO:0000313" key="2">
    <source>
        <dbReference type="EMBL" id="AMQ18071.1"/>
    </source>
</evidence>
<dbReference type="RefSeq" id="WP_054841198.1">
    <property type="nucleotide sequence ID" value="NZ_CP014750.1"/>
</dbReference>
<dbReference type="KEGG" id="tpep:A0127_02230"/>
<gene>
    <name evidence="2" type="ORF">A0127_02230</name>
</gene>
<protein>
    <recommendedName>
        <fullName evidence="4">Sodium:solute symporter</fullName>
    </recommendedName>
</protein>
<organism evidence="2 3">
    <name type="scientific">Thermococcus peptonophilus</name>
    <dbReference type="NCBI Taxonomy" id="53952"/>
    <lineage>
        <taxon>Archaea</taxon>
        <taxon>Methanobacteriati</taxon>
        <taxon>Methanobacteriota</taxon>
        <taxon>Thermococci</taxon>
        <taxon>Thermococcales</taxon>
        <taxon>Thermococcaceae</taxon>
        <taxon>Thermococcus</taxon>
    </lineage>
</organism>
<feature type="transmembrane region" description="Helical" evidence="1">
    <location>
        <begin position="6"/>
        <end position="26"/>
    </location>
</feature>
<keyword evidence="1" id="KW-1133">Transmembrane helix</keyword>
<dbReference type="AlphaFoldDB" id="A0A142CTG9"/>
<evidence type="ECO:0000313" key="3">
    <source>
        <dbReference type="Proteomes" id="UP000073604"/>
    </source>
</evidence>
<accession>A0A142CTG9</accession>
<dbReference type="EMBL" id="CP014750">
    <property type="protein sequence ID" value="AMQ18071.1"/>
    <property type="molecule type" value="Genomic_DNA"/>
</dbReference>
<dbReference type="STRING" id="53952.A0127_02230"/>
<evidence type="ECO:0008006" key="4">
    <source>
        <dbReference type="Google" id="ProtNLM"/>
    </source>
</evidence>
<dbReference type="Proteomes" id="UP000073604">
    <property type="component" value="Chromosome"/>
</dbReference>
<proteinExistence type="predicted"/>
<dbReference type="GeneID" id="27139326"/>
<keyword evidence="3" id="KW-1185">Reference proteome</keyword>
<evidence type="ECO:0000256" key="1">
    <source>
        <dbReference type="SAM" id="Phobius"/>
    </source>
</evidence>
<keyword evidence="1" id="KW-0812">Transmembrane</keyword>
<reference evidence="3" key="1">
    <citation type="submission" date="2016-03" db="EMBL/GenBank/DDBJ databases">
        <authorList>
            <person name="Oger P.M."/>
        </authorList>
    </citation>
    <scope>NUCLEOTIDE SEQUENCE [LARGE SCALE GENOMIC DNA]</scope>
    <source>
        <strain evidence="3">OG-1</strain>
    </source>
</reference>
<dbReference type="OrthoDB" id="102144at2157"/>